<comment type="caution">
    <text evidence="2">The sequence shown here is derived from an EMBL/GenBank/DDBJ whole genome shotgun (WGS) entry which is preliminary data.</text>
</comment>
<evidence type="ECO:0000256" key="1">
    <source>
        <dbReference type="SAM" id="MobiDB-lite"/>
    </source>
</evidence>
<dbReference type="RefSeq" id="WP_184285606.1">
    <property type="nucleotide sequence ID" value="NZ_JACHJO010000001.1"/>
</dbReference>
<dbReference type="Gene3D" id="3.80.10.10">
    <property type="entry name" value="Ribonuclease Inhibitor"/>
    <property type="match status" value="1"/>
</dbReference>
<dbReference type="AlphaFoldDB" id="A0A841IN34"/>
<dbReference type="EMBL" id="JACHJO010000001">
    <property type="protein sequence ID" value="MBB6118135.1"/>
    <property type="molecule type" value="Genomic_DNA"/>
</dbReference>
<evidence type="ECO:0000313" key="3">
    <source>
        <dbReference type="Proteomes" id="UP000536604"/>
    </source>
</evidence>
<organism evidence="2 3">
    <name type="scientific">Nocardiopsis algeriensis</name>
    <dbReference type="NCBI Taxonomy" id="1478215"/>
    <lineage>
        <taxon>Bacteria</taxon>
        <taxon>Bacillati</taxon>
        <taxon>Actinomycetota</taxon>
        <taxon>Actinomycetes</taxon>
        <taxon>Streptosporangiales</taxon>
        <taxon>Nocardiopsidaceae</taxon>
        <taxon>Nocardiopsis</taxon>
    </lineage>
</organism>
<dbReference type="InterPro" id="IPR032675">
    <property type="entry name" value="LRR_dom_sf"/>
</dbReference>
<dbReference type="InterPro" id="IPR047722">
    <property type="entry name" value="STM4015-like"/>
</dbReference>
<dbReference type="NCBIfam" id="NF038076">
    <property type="entry name" value="fam_STM4015"/>
    <property type="match status" value="1"/>
</dbReference>
<feature type="region of interest" description="Disordered" evidence="1">
    <location>
        <begin position="314"/>
        <end position="333"/>
    </location>
</feature>
<accession>A0A841IN34</accession>
<gene>
    <name evidence="2" type="ORF">FHS13_000063</name>
</gene>
<name>A0A841IN34_9ACTN</name>
<evidence type="ECO:0008006" key="4">
    <source>
        <dbReference type="Google" id="ProtNLM"/>
    </source>
</evidence>
<dbReference type="Proteomes" id="UP000536604">
    <property type="component" value="Unassembled WGS sequence"/>
</dbReference>
<dbReference type="SUPFAM" id="SSF52047">
    <property type="entry name" value="RNI-like"/>
    <property type="match status" value="1"/>
</dbReference>
<proteinExistence type="predicted"/>
<keyword evidence="3" id="KW-1185">Reference proteome</keyword>
<sequence length="333" mass="36744">MITEHLTEFAGLPVVEFPAEGTEEGLSDEARSRLEAAIADPGSVAWRLRTTYGERFSEYFSRFLSEVDTGQVGALVIGCWDEEIYETPPVVPRDLLIEHAAAFPALRSLFFGDVVMEEAEVSWIQQTDLAPLAAAFPELAELAVRGSGDPEMAQDELRLHVPSHPSLRSLTVQGGGLPGHLSREIASSGLPALERLELWLGVENYRGDTAPEDLAPVLSGEAFPRLRHLGLRNAEHTDRWVPELVRAPLLERLEVLDLSLGTLTDEGARSLLDRIDAFAHLERLDLHHHYLSDETAERVRAAFTEAGVGIDLSDRQENHGSADDPLYYPSVTE</sequence>
<evidence type="ECO:0000313" key="2">
    <source>
        <dbReference type="EMBL" id="MBB6118135.1"/>
    </source>
</evidence>
<reference evidence="2 3" key="1">
    <citation type="submission" date="2020-08" db="EMBL/GenBank/DDBJ databases">
        <title>Genomic Encyclopedia of Type Strains, Phase III (KMG-III): the genomes of soil and plant-associated and newly described type strains.</title>
        <authorList>
            <person name="Whitman W."/>
        </authorList>
    </citation>
    <scope>NUCLEOTIDE SEQUENCE [LARGE SCALE GENOMIC DNA]</scope>
    <source>
        <strain evidence="2 3">CECT 8712</strain>
    </source>
</reference>
<protein>
    <recommendedName>
        <fullName evidence="4">Leucine rich repeat (LRR) protein</fullName>
    </recommendedName>
</protein>